<keyword evidence="2" id="KW-1185">Reference proteome</keyword>
<evidence type="ECO:0000313" key="1">
    <source>
        <dbReference type="EMBL" id="QCD96117.1"/>
    </source>
</evidence>
<reference evidence="1 2" key="1">
    <citation type="submission" date="2019-04" db="EMBL/GenBank/DDBJ databases">
        <title>An improved genome assembly and genetic linkage map for asparagus bean, Vigna unguiculata ssp. sesquipedialis.</title>
        <authorList>
            <person name="Xia Q."/>
            <person name="Zhang R."/>
            <person name="Dong Y."/>
        </authorList>
    </citation>
    <scope>NUCLEOTIDE SEQUENCE [LARGE SCALE GENOMIC DNA]</scope>
    <source>
        <tissue evidence="1">Leaf</tissue>
    </source>
</reference>
<dbReference type="AlphaFoldDB" id="A0A4D6M5K4"/>
<evidence type="ECO:0000313" key="2">
    <source>
        <dbReference type="Proteomes" id="UP000501690"/>
    </source>
</evidence>
<protein>
    <submittedName>
        <fullName evidence="1">Uncharacterized protein</fullName>
    </submittedName>
</protein>
<organism evidence="1 2">
    <name type="scientific">Vigna unguiculata</name>
    <name type="common">Cowpea</name>
    <dbReference type="NCBI Taxonomy" id="3917"/>
    <lineage>
        <taxon>Eukaryota</taxon>
        <taxon>Viridiplantae</taxon>
        <taxon>Streptophyta</taxon>
        <taxon>Embryophyta</taxon>
        <taxon>Tracheophyta</taxon>
        <taxon>Spermatophyta</taxon>
        <taxon>Magnoliopsida</taxon>
        <taxon>eudicotyledons</taxon>
        <taxon>Gunneridae</taxon>
        <taxon>Pentapetalae</taxon>
        <taxon>rosids</taxon>
        <taxon>fabids</taxon>
        <taxon>Fabales</taxon>
        <taxon>Fabaceae</taxon>
        <taxon>Papilionoideae</taxon>
        <taxon>50 kb inversion clade</taxon>
        <taxon>NPAAA clade</taxon>
        <taxon>indigoferoid/millettioid clade</taxon>
        <taxon>Phaseoleae</taxon>
        <taxon>Vigna</taxon>
    </lineage>
</organism>
<accession>A0A4D6M5K4</accession>
<gene>
    <name evidence="1" type="ORF">DEO72_LG6g819</name>
</gene>
<dbReference type="EMBL" id="CP039350">
    <property type="protein sequence ID" value="QCD96117.1"/>
    <property type="molecule type" value="Genomic_DNA"/>
</dbReference>
<sequence>MKMKSSNTWIHNSSSYWESLNNTPGAGRFGSCRISIPLHFHCNFESLFHFTVNQFRFESCRRLVVVILSSGVVFQFKHEVLPPTSKSVFPIGESCFVLLLQFLGAAYSNALERSPHRQAFSRLNTSFLRCTELVCCPKCFCFYICIV</sequence>
<name>A0A4D6M5K4_VIGUN</name>
<dbReference type="Proteomes" id="UP000501690">
    <property type="component" value="Linkage Group LG6"/>
</dbReference>
<proteinExistence type="predicted"/>